<evidence type="ECO:0000256" key="1">
    <source>
        <dbReference type="ARBA" id="ARBA00006622"/>
    </source>
</evidence>
<dbReference type="InterPro" id="IPR011051">
    <property type="entry name" value="RmlC_Cupin_sf"/>
</dbReference>
<dbReference type="GO" id="GO:0017172">
    <property type="term" value="F:cysteine dioxygenase activity"/>
    <property type="evidence" value="ECO:0007669"/>
    <property type="project" value="UniProtKB-UniRule"/>
</dbReference>
<protein>
    <recommendedName>
        <fullName evidence="2 9">Cysteine dioxygenase</fullName>
        <ecNumber evidence="2 9">1.13.11.20</ecNumber>
    </recommendedName>
</protein>
<comment type="cofactor">
    <cofactor evidence="9">
        <name>Fe cation</name>
        <dbReference type="ChEBI" id="CHEBI:24875"/>
    </cofactor>
    <text evidence="9">Binds 1 Fe cation per subunit.</text>
</comment>
<accession>A0A7S0RLT4</accession>
<keyword evidence="6 8" id="KW-0408">Iron</keyword>
<dbReference type="CDD" id="cd10548">
    <property type="entry name" value="cupin_CDO"/>
    <property type="match status" value="1"/>
</dbReference>
<evidence type="ECO:0000256" key="6">
    <source>
        <dbReference type="ARBA" id="ARBA00023004"/>
    </source>
</evidence>
<dbReference type="Pfam" id="PF05995">
    <property type="entry name" value="CDO_I"/>
    <property type="match status" value="1"/>
</dbReference>
<dbReference type="InterPro" id="IPR010300">
    <property type="entry name" value="CDO_1"/>
</dbReference>
<dbReference type="InterPro" id="IPR014710">
    <property type="entry name" value="RmlC-like_jellyroll"/>
</dbReference>
<dbReference type="AlphaFoldDB" id="A0A7S0RLT4"/>
<keyword evidence="7" id="KW-0883">Thioether bond</keyword>
<evidence type="ECO:0000256" key="7">
    <source>
        <dbReference type="PIRSR" id="PIRSR610300-50"/>
    </source>
</evidence>
<dbReference type="GO" id="GO:0019448">
    <property type="term" value="P:L-cysteine catabolic process"/>
    <property type="evidence" value="ECO:0007669"/>
    <property type="project" value="TreeGrafter"/>
</dbReference>
<dbReference type="PANTHER" id="PTHR12918:SF1">
    <property type="entry name" value="CYSTEINE DIOXYGENASE TYPE 1"/>
    <property type="match status" value="1"/>
</dbReference>
<reference evidence="10" key="1">
    <citation type="submission" date="2021-01" db="EMBL/GenBank/DDBJ databases">
        <authorList>
            <person name="Corre E."/>
            <person name="Pelletier E."/>
            <person name="Niang G."/>
            <person name="Scheremetjew M."/>
            <person name="Finn R."/>
            <person name="Kale V."/>
            <person name="Holt S."/>
            <person name="Cochrane G."/>
            <person name="Meng A."/>
            <person name="Brown T."/>
            <person name="Cohen L."/>
        </authorList>
    </citation>
    <scope>NUCLEOTIDE SEQUENCE</scope>
    <source>
        <strain evidence="10">SAG 11-49</strain>
    </source>
</reference>
<dbReference type="PANTHER" id="PTHR12918">
    <property type="entry name" value="CYSTEINE DIOXYGENASE"/>
    <property type="match status" value="1"/>
</dbReference>
<keyword evidence="5 9" id="KW-0560">Oxidoreductase</keyword>
<dbReference type="EMBL" id="HBFB01017699">
    <property type="protein sequence ID" value="CAD8681079.1"/>
    <property type="molecule type" value="Transcribed_RNA"/>
</dbReference>
<keyword evidence="3 8" id="KW-0479">Metal-binding</keyword>
<evidence type="ECO:0000313" key="10">
    <source>
        <dbReference type="EMBL" id="CAD8681079.1"/>
    </source>
</evidence>
<feature type="cross-link" description="3'-(S-cysteinyl)-tyrosine (Cys-Tyr)" evidence="7">
    <location>
        <begin position="169"/>
        <end position="256"/>
    </location>
</feature>
<proteinExistence type="inferred from homology"/>
<dbReference type="Gene3D" id="2.60.120.10">
    <property type="entry name" value="Jelly Rolls"/>
    <property type="match status" value="1"/>
</dbReference>
<dbReference type="GO" id="GO:0008198">
    <property type="term" value="F:ferrous iron binding"/>
    <property type="evidence" value="ECO:0007669"/>
    <property type="project" value="TreeGrafter"/>
</dbReference>
<feature type="binding site" evidence="8">
    <location>
        <position position="162"/>
    </location>
    <ligand>
        <name>Fe cation</name>
        <dbReference type="ChEBI" id="CHEBI:24875"/>
        <note>catalytic</note>
    </ligand>
</feature>
<evidence type="ECO:0000256" key="5">
    <source>
        <dbReference type="ARBA" id="ARBA00023002"/>
    </source>
</evidence>
<evidence type="ECO:0000256" key="4">
    <source>
        <dbReference type="ARBA" id="ARBA00022964"/>
    </source>
</evidence>
<comment type="catalytic activity">
    <reaction evidence="9">
        <text>L-cysteine + O2 = 3-sulfino-L-alanine + H(+)</text>
        <dbReference type="Rhea" id="RHEA:20441"/>
        <dbReference type="ChEBI" id="CHEBI:15378"/>
        <dbReference type="ChEBI" id="CHEBI:15379"/>
        <dbReference type="ChEBI" id="CHEBI:35235"/>
        <dbReference type="ChEBI" id="CHEBI:61085"/>
        <dbReference type="EC" id="1.13.11.20"/>
    </reaction>
</comment>
<evidence type="ECO:0000256" key="9">
    <source>
        <dbReference type="RuleBase" id="RU366010"/>
    </source>
</evidence>
<dbReference type="SUPFAM" id="SSF51182">
    <property type="entry name" value="RmlC-like cupins"/>
    <property type="match status" value="1"/>
</dbReference>
<name>A0A7S0RLT4_9CHLO</name>
<sequence length="290" mass="31806">MAVEVVQPMSLPARIRAALGKLMDAPWSGDQDDNRKDRDKNEMRRMAVFSSPRVKIVSELPAQAGPIFDLSRALQTAFAAEKTFMGPGAVVDNRQAKFHPESFARLDAVVRALVGQYAATQSDWKQYASFNKEHYVRHFIDACDDFELILICWAPGQVSRVHNHAGSHCWLTAIQGAVEENHYVSDATCSGSNTPRADKPIVPNVVHTETPCPLLTHTHHATLHPPATGYINDHMGLHSVGCGDGVAEGAVTLHLYAPPIKRVKLYEPDADRVLIRVPGFATVRGVPVPP</sequence>
<organism evidence="10">
    <name type="scientific">Chlamydomonas leiostraca</name>
    <dbReference type="NCBI Taxonomy" id="1034604"/>
    <lineage>
        <taxon>Eukaryota</taxon>
        <taxon>Viridiplantae</taxon>
        <taxon>Chlorophyta</taxon>
        <taxon>core chlorophytes</taxon>
        <taxon>Chlorophyceae</taxon>
        <taxon>CS clade</taxon>
        <taxon>Chlamydomonadales</taxon>
        <taxon>Chlamydomonadaceae</taxon>
        <taxon>Chlamydomonas</taxon>
    </lineage>
</organism>
<feature type="binding site" evidence="8">
    <location>
        <position position="238"/>
    </location>
    <ligand>
        <name>Fe cation</name>
        <dbReference type="ChEBI" id="CHEBI:24875"/>
        <note>catalytic</note>
    </ligand>
</feature>
<gene>
    <name evidence="10" type="ORF">CLEI1391_LOCUS9927</name>
</gene>
<evidence type="ECO:0000256" key="2">
    <source>
        <dbReference type="ARBA" id="ARBA00013133"/>
    </source>
</evidence>
<evidence type="ECO:0000256" key="8">
    <source>
        <dbReference type="PIRSR" id="PIRSR610300-51"/>
    </source>
</evidence>
<dbReference type="EC" id="1.13.11.20" evidence="2 9"/>
<feature type="binding site" evidence="8">
    <location>
        <position position="164"/>
    </location>
    <ligand>
        <name>Fe cation</name>
        <dbReference type="ChEBI" id="CHEBI:24875"/>
        <note>catalytic</note>
    </ligand>
</feature>
<comment type="similarity">
    <text evidence="1 9">Belongs to the cysteine dioxygenase family.</text>
</comment>
<evidence type="ECO:0000256" key="3">
    <source>
        <dbReference type="ARBA" id="ARBA00022723"/>
    </source>
</evidence>
<keyword evidence="4 9" id="KW-0223">Dioxygenase</keyword>